<keyword evidence="1" id="KW-0472">Membrane</keyword>
<dbReference type="AlphaFoldDB" id="A0A2J6Q889"/>
<accession>A0A2J6Q889</accession>
<evidence type="ECO:0000313" key="3">
    <source>
        <dbReference type="Proteomes" id="UP000235672"/>
    </source>
</evidence>
<dbReference type="OrthoDB" id="3564540at2759"/>
<organism evidence="2 3">
    <name type="scientific">Hyaloscypha hepaticicola</name>
    <dbReference type="NCBI Taxonomy" id="2082293"/>
    <lineage>
        <taxon>Eukaryota</taxon>
        <taxon>Fungi</taxon>
        <taxon>Dikarya</taxon>
        <taxon>Ascomycota</taxon>
        <taxon>Pezizomycotina</taxon>
        <taxon>Leotiomycetes</taxon>
        <taxon>Helotiales</taxon>
        <taxon>Hyaloscyphaceae</taxon>
        <taxon>Hyaloscypha</taxon>
    </lineage>
</organism>
<gene>
    <name evidence="2" type="ORF">NA56DRAFT_88358</name>
</gene>
<proteinExistence type="predicted"/>
<feature type="transmembrane region" description="Helical" evidence="1">
    <location>
        <begin position="352"/>
        <end position="369"/>
    </location>
</feature>
<keyword evidence="3" id="KW-1185">Reference proteome</keyword>
<dbReference type="Proteomes" id="UP000235672">
    <property type="component" value="Unassembled WGS sequence"/>
</dbReference>
<evidence type="ECO:0000256" key="1">
    <source>
        <dbReference type="SAM" id="Phobius"/>
    </source>
</evidence>
<sequence>MASSSSQGSEPSSGFVLPLTEDWGIREYPPRIVADSEVIVPLQTFSAIRSDMPGHPSAAYEALIRRLNDPSANGNMGVKICVRFGCLQSRLRNQTYVGNRTFASENSSGRNVQTSAREIVGQLIASMGDSLSEYDFFLQSQNLSMNYSSLRPFRKSPLCKFLLEGPPIQGNFEDPRWVLYSHAVKRLLMDPKNRNWLEQDMDIFLAAAGLITEVERDDGPPDMLRAPGLPFGGESRGGEHAGEHPIQALSSWRSIIRLIVDKLFKSIAMVVCILNVTAALGYLILMNDPAPPKSSYIIGTLLTWFLTTAMMIGYGSFTMGSIKDYARRLLILAIFTCFVVAVVFHFAGASNFASSFLVGITMAILLIQIW</sequence>
<evidence type="ECO:0000313" key="2">
    <source>
        <dbReference type="EMBL" id="PMD22473.1"/>
    </source>
</evidence>
<name>A0A2J6Q889_9HELO</name>
<feature type="transmembrane region" description="Helical" evidence="1">
    <location>
        <begin position="296"/>
        <end position="317"/>
    </location>
</feature>
<dbReference type="EMBL" id="KZ613477">
    <property type="protein sequence ID" value="PMD22473.1"/>
    <property type="molecule type" value="Genomic_DNA"/>
</dbReference>
<feature type="transmembrane region" description="Helical" evidence="1">
    <location>
        <begin position="263"/>
        <end position="284"/>
    </location>
</feature>
<keyword evidence="1" id="KW-0812">Transmembrane</keyword>
<feature type="transmembrane region" description="Helical" evidence="1">
    <location>
        <begin position="329"/>
        <end position="346"/>
    </location>
</feature>
<reference evidence="2 3" key="1">
    <citation type="submission" date="2016-05" db="EMBL/GenBank/DDBJ databases">
        <title>A degradative enzymes factory behind the ericoid mycorrhizal symbiosis.</title>
        <authorList>
            <consortium name="DOE Joint Genome Institute"/>
            <person name="Martino E."/>
            <person name="Morin E."/>
            <person name="Grelet G."/>
            <person name="Kuo A."/>
            <person name="Kohler A."/>
            <person name="Daghino S."/>
            <person name="Barry K."/>
            <person name="Choi C."/>
            <person name="Cichocki N."/>
            <person name="Clum A."/>
            <person name="Copeland A."/>
            <person name="Hainaut M."/>
            <person name="Haridas S."/>
            <person name="Labutti K."/>
            <person name="Lindquist E."/>
            <person name="Lipzen A."/>
            <person name="Khouja H.-R."/>
            <person name="Murat C."/>
            <person name="Ohm R."/>
            <person name="Olson A."/>
            <person name="Spatafora J."/>
            <person name="Veneault-Fourrey C."/>
            <person name="Henrissat B."/>
            <person name="Grigoriev I."/>
            <person name="Martin F."/>
            <person name="Perotto S."/>
        </authorList>
    </citation>
    <scope>NUCLEOTIDE SEQUENCE [LARGE SCALE GENOMIC DNA]</scope>
    <source>
        <strain evidence="2 3">UAMH 7357</strain>
    </source>
</reference>
<protein>
    <submittedName>
        <fullName evidence="2">Uncharacterized protein</fullName>
    </submittedName>
</protein>
<keyword evidence="1" id="KW-1133">Transmembrane helix</keyword>